<dbReference type="SUPFAM" id="SSF101898">
    <property type="entry name" value="NHL repeat"/>
    <property type="match status" value="1"/>
</dbReference>
<keyword evidence="3" id="KW-0677">Repeat</keyword>
<keyword evidence="14" id="KW-1185">Reference proteome</keyword>
<dbReference type="InterPro" id="IPR011042">
    <property type="entry name" value="6-blade_b-propeller_TolB-like"/>
</dbReference>
<dbReference type="AlphaFoldDB" id="A0A814J4C3"/>
<evidence type="ECO:0000259" key="11">
    <source>
        <dbReference type="SMART" id="SM00848"/>
    </source>
</evidence>
<dbReference type="Pfam" id="PF00112">
    <property type="entry name" value="Peptidase_C1"/>
    <property type="match status" value="1"/>
</dbReference>
<evidence type="ECO:0000256" key="3">
    <source>
        <dbReference type="ARBA" id="ARBA00022737"/>
    </source>
</evidence>
<dbReference type="InterPro" id="IPR000668">
    <property type="entry name" value="Peptidase_C1A_C"/>
</dbReference>
<evidence type="ECO:0000313" key="14">
    <source>
        <dbReference type="Proteomes" id="UP000663832"/>
    </source>
</evidence>
<dbReference type="GO" id="GO:0008234">
    <property type="term" value="F:cysteine-type peptidase activity"/>
    <property type="evidence" value="ECO:0007669"/>
    <property type="project" value="UniProtKB-KW"/>
</dbReference>
<comment type="caution">
    <text evidence="12">The sequence shown here is derived from an EMBL/GenBank/DDBJ whole genome shotgun (WGS) entry which is preliminary data.</text>
</comment>
<dbReference type="InterPro" id="IPR000169">
    <property type="entry name" value="Pept_cys_AS"/>
</dbReference>
<evidence type="ECO:0000256" key="9">
    <source>
        <dbReference type="SAM" id="SignalP"/>
    </source>
</evidence>
<dbReference type="InterPro" id="IPR025661">
    <property type="entry name" value="Pept_asp_AS"/>
</dbReference>
<dbReference type="GO" id="GO:0006508">
    <property type="term" value="P:proteolysis"/>
    <property type="evidence" value="ECO:0007669"/>
    <property type="project" value="UniProtKB-KW"/>
</dbReference>
<dbReference type="InterPro" id="IPR013128">
    <property type="entry name" value="Peptidase_C1A"/>
</dbReference>
<evidence type="ECO:0000313" key="12">
    <source>
        <dbReference type="EMBL" id="CAF1033028.1"/>
    </source>
</evidence>
<keyword evidence="7" id="KW-1015">Disulfide bond</keyword>
<dbReference type="SMART" id="SM00848">
    <property type="entry name" value="Inhibitor_I29"/>
    <property type="match status" value="1"/>
</dbReference>
<dbReference type="FunFam" id="3.90.70.10:FF:000006">
    <property type="entry name" value="Cathepsin S"/>
    <property type="match status" value="1"/>
</dbReference>
<dbReference type="InterPro" id="IPR013201">
    <property type="entry name" value="Prot_inhib_I29"/>
</dbReference>
<evidence type="ECO:0000313" key="13">
    <source>
        <dbReference type="EMBL" id="CAF1068885.1"/>
    </source>
</evidence>
<dbReference type="SUPFAM" id="SSF54001">
    <property type="entry name" value="Cysteine proteinases"/>
    <property type="match status" value="1"/>
</dbReference>
<feature type="signal peptide" evidence="9">
    <location>
        <begin position="1"/>
        <end position="19"/>
    </location>
</feature>
<dbReference type="EMBL" id="CAJNOM010000110">
    <property type="protein sequence ID" value="CAF1068885.1"/>
    <property type="molecule type" value="Genomic_DNA"/>
</dbReference>
<dbReference type="InterPro" id="IPR039417">
    <property type="entry name" value="Peptidase_C1A_papain-like"/>
</dbReference>
<evidence type="ECO:0000256" key="1">
    <source>
        <dbReference type="ARBA" id="ARBA00008455"/>
    </source>
</evidence>
<keyword evidence="5" id="KW-0788">Thiol protease</keyword>
<sequence>MQSILVLTLVVLAFSCTLARKETVKQQWSLWKNAHNKRYSNNEEHLRRAIWTSNLKIVEEHNLQADLGVHTYWLGMNKYADLTVDEFVKVLNGFNSTMQKEHSQNRQKFTSDPNIELPDTVDWRDKGDVVHVKDQGQCGSCWAFSAVGSIETAYAIKTGKLVSLSEQQLVDCSGPFGNMGCQGGLMDAAFEYIEKAGGIEAEDAYPYRAVGKTCVFNTSDVVVKVCGFTDIASKDEAALQQAVATIGPISVAIDAGHTSFQLYKNGVYSEPACSPTQLDHGVLAIGYGTDSGKDYWLVKNSWGVSWGDEGYIKMTRNKNNQCAASILYRWNTTGITVAGASNGSTGTADNLLLNPYGTALGSSDSLYIADFNNNRIQKWMINASNGTTVAGLSNATAGASSIALNIPVSVVLDSNDNMYFTDRNNHRVVYWANGASSGTTIAGILGTPGSTNDTLCGPCGIARDSSTGTLYIADTFNHRIMQYLLNASSGTVVAGGNGPGSNITQLAFPYGFTFDSPSNSLFIANYPNNNIVRWVLGASSWTLVIGSPTGLSGSTSTLLNNPVGITLDPMGNIYVADSGNHRIQFFFAGQSNGTTIAGVTGSSGISQSQLNYPYWVIVDNQLNLYVSDTSNNRVQFFSHS</sequence>
<dbReference type="PRINTS" id="PR00705">
    <property type="entry name" value="PAPAIN"/>
</dbReference>
<dbReference type="InterPro" id="IPR001258">
    <property type="entry name" value="NHL_repeat"/>
</dbReference>
<reference evidence="12" key="1">
    <citation type="submission" date="2021-02" db="EMBL/GenBank/DDBJ databases">
        <authorList>
            <person name="Nowell W R."/>
        </authorList>
    </citation>
    <scope>NUCLEOTIDE SEQUENCE</scope>
</reference>
<dbReference type="InterPro" id="IPR025660">
    <property type="entry name" value="Pept_his_AS"/>
</dbReference>
<evidence type="ECO:0000259" key="10">
    <source>
        <dbReference type="SMART" id="SM00645"/>
    </source>
</evidence>
<feature type="chain" id="PRO_5036224880" evidence="9">
    <location>
        <begin position="20"/>
        <end position="640"/>
    </location>
</feature>
<evidence type="ECO:0000256" key="6">
    <source>
        <dbReference type="ARBA" id="ARBA00023145"/>
    </source>
</evidence>
<dbReference type="CDD" id="cd05819">
    <property type="entry name" value="NHL"/>
    <property type="match status" value="1"/>
</dbReference>
<evidence type="ECO:0000313" key="15">
    <source>
        <dbReference type="Proteomes" id="UP000663877"/>
    </source>
</evidence>
<organism evidence="12 15">
    <name type="scientific">Adineta steineri</name>
    <dbReference type="NCBI Taxonomy" id="433720"/>
    <lineage>
        <taxon>Eukaryota</taxon>
        <taxon>Metazoa</taxon>
        <taxon>Spiralia</taxon>
        <taxon>Gnathifera</taxon>
        <taxon>Rotifera</taxon>
        <taxon>Eurotatoria</taxon>
        <taxon>Bdelloidea</taxon>
        <taxon>Adinetida</taxon>
        <taxon>Adinetidae</taxon>
        <taxon>Adineta</taxon>
    </lineage>
</organism>
<evidence type="ECO:0000256" key="5">
    <source>
        <dbReference type="ARBA" id="ARBA00022807"/>
    </source>
</evidence>
<dbReference type="Proteomes" id="UP000663877">
    <property type="component" value="Unassembled WGS sequence"/>
</dbReference>
<name>A0A814J4C3_9BILA</name>
<dbReference type="PROSITE" id="PS00639">
    <property type="entry name" value="THIOL_PROTEASE_HIS"/>
    <property type="match status" value="1"/>
</dbReference>
<feature type="domain" description="Cathepsin propeptide inhibitor" evidence="11">
    <location>
        <begin position="28"/>
        <end position="87"/>
    </location>
</feature>
<feature type="domain" description="Peptidase C1A papain C-terminal" evidence="10">
    <location>
        <begin position="117"/>
        <end position="330"/>
    </location>
</feature>
<keyword evidence="9" id="KW-0732">Signal</keyword>
<accession>A0A814J4C3</accession>
<dbReference type="PROSITE" id="PS51125">
    <property type="entry name" value="NHL"/>
    <property type="match status" value="3"/>
</dbReference>
<dbReference type="Pfam" id="PF08246">
    <property type="entry name" value="Inhibitor_I29"/>
    <property type="match status" value="1"/>
</dbReference>
<comment type="similarity">
    <text evidence="1">Belongs to the peptidase C1 family.</text>
</comment>
<feature type="repeat" description="NHL" evidence="8">
    <location>
        <begin position="597"/>
        <end position="640"/>
    </location>
</feature>
<dbReference type="CDD" id="cd02248">
    <property type="entry name" value="Peptidase_C1A"/>
    <property type="match status" value="1"/>
</dbReference>
<dbReference type="Proteomes" id="UP000663832">
    <property type="component" value="Unassembled WGS sequence"/>
</dbReference>
<dbReference type="Gene3D" id="3.90.70.10">
    <property type="entry name" value="Cysteine proteinases"/>
    <property type="match status" value="1"/>
</dbReference>
<protein>
    <submittedName>
        <fullName evidence="12">Uncharacterized protein</fullName>
    </submittedName>
</protein>
<evidence type="ECO:0000256" key="8">
    <source>
        <dbReference type="PROSITE-ProRule" id="PRU00504"/>
    </source>
</evidence>
<gene>
    <name evidence="12" type="ORF">BJG266_LOCUS17640</name>
    <name evidence="13" type="ORF">QVE165_LOCUS18575</name>
</gene>
<feature type="repeat" description="NHL" evidence="8">
    <location>
        <begin position="559"/>
        <end position="589"/>
    </location>
</feature>
<proteinExistence type="inferred from homology"/>
<dbReference type="Pfam" id="PF01436">
    <property type="entry name" value="NHL"/>
    <property type="match status" value="2"/>
</dbReference>
<feature type="repeat" description="NHL" evidence="8">
    <location>
        <begin position="442"/>
        <end position="486"/>
    </location>
</feature>
<dbReference type="Gene3D" id="2.120.10.30">
    <property type="entry name" value="TolB, C-terminal domain"/>
    <property type="match status" value="1"/>
</dbReference>
<dbReference type="PROSITE" id="PS00640">
    <property type="entry name" value="THIOL_PROTEASE_ASN"/>
    <property type="match status" value="1"/>
</dbReference>
<dbReference type="Gene3D" id="2.40.10.500">
    <property type="match status" value="2"/>
</dbReference>
<evidence type="ECO:0000256" key="7">
    <source>
        <dbReference type="ARBA" id="ARBA00023157"/>
    </source>
</evidence>
<dbReference type="SMART" id="SM00645">
    <property type="entry name" value="Pept_C1"/>
    <property type="match status" value="1"/>
</dbReference>
<evidence type="ECO:0000256" key="4">
    <source>
        <dbReference type="ARBA" id="ARBA00022801"/>
    </source>
</evidence>
<keyword evidence="6" id="KW-0865">Zymogen</keyword>
<keyword evidence="4" id="KW-0378">Hydrolase</keyword>
<dbReference type="PANTHER" id="PTHR12411">
    <property type="entry name" value="CYSTEINE PROTEASE FAMILY C1-RELATED"/>
    <property type="match status" value="1"/>
</dbReference>
<dbReference type="EMBL" id="CAJNOI010000086">
    <property type="protein sequence ID" value="CAF1033028.1"/>
    <property type="molecule type" value="Genomic_DNA"/>
</dbReference>
<keyword evidence="2" id="KW-0645">Protease</keyword>
<evidence type="ECO:0000256" key="2">
    <source>
        <dbReference type="ARBA" id="ARBA00022670"/>
    </source>
</evidence>
<dbReference type="PROSITE" id="PS00139">
    <property type="entry name" value="THIOL_PROTEASE_CYS"/>
    <property type="match status" value="1"/>
</dbReference>
<dbReference type="InterPro" id="IPR038765">
    <property type="entry name" value="Papain-like_cys_pep_sf"/>
</dbReference>
<dbReference type="OrthoDB" id="65740at2759"/>